<dbReference type="Proteomes" id="UP000749311">
    <property type="component" value="Unassembled WGS sequence"/>
</dbReference>
<gene>
    <name evidence="2" type="ORF">FB473_001420</name>
</gene>
<protein>
    <submittedName>
        <fullName evidence="2">Uncharacterized protein</fullName>
    </submittedName>
</protein>
<evidence type="ECO:0000313" key="3">
    <source>
        <dbReference type="Proteomes" id="UP000749311"/>
    </source>
</evidence>
<dbReference type="RefSeq" id="WP_167165968.1">
    <property type="nucleotide sequence ID" value="NZ_BAAAOO010000015.1"/>
</dbReference>
<keyword evidence="3" id="KW-1185">Reference proteome</keyword>
<dbReference type="EMBL" id="JAAMOZ010000001">
    <property type="protein sequence ID" value="NIH56775.1"/>
    <property type="molecule type" value="Genomic_DNA"/>
</dbReference>
<reference evidence="2 3" key="1">
    <citation type="submission" date="2020-02" db="EMBL/GenBank/DDBJ databases">
        <title>Sequencing the genomes of 1000 actinobacteria strains.</title>
        <authorList>
            <person name="Klenk H.-P."/>
        </authorList>
    </citation>
    <scope>NUCLEOTIDE SEQUENCE [LARGE SCALE GENOMIC DNA]</scope>
    <source>
        <strain evidence="2 3">DSM 19609</strain>
    </source>
</reference>
<organism evidence="2 3">
    <name type="scientific">Brooklawnia cerclae</name>
    <dbReference type="NCBI Taxonomy" id="349934"/>
    <lineage>
        <taxon>Bacteria</taxon>
        <taxon>Bacillati</taxon>
        <taxon>Actinomycetota</taxon>
        <taxon>Actinomycetes</taxon>
        <taxon>Propionibacteriales</taxon>
        <taxon>Propionibacteriaceae</taxon>
        <taxon>Brooklawnia</taxon>
    </lineage>
</organism>
<name>A0ABX0SI86_9ACTN</name>
<feature type="region of interest" description="Disordered" evidence="1">
    <location>
        <begin position="15"/>
        <end position="34"/>
    </location>
</feature>
<proteinExistence type="predicted"/>
<comment type="caution">
    <text evidence="2">The sequence shown here is derived from an EMBL/GenBank/DDBJ whole genome shotgun (WGS) entry which is preliminary data.</text>
</comment>
<accession>A0ABX0SI86</accession>
<evidence type="ECO:0000256" key="1">
    <source>
        <dbReference type="SAM" id="MobiDB-lite"/>
    </source>
</evidence>
<evidence type="ECO:0000313" key="2">
    <source>
        <dbReference type="EMBL" id="NIH56775.1"/>
    </source>
</evidence>
<sequence length="83" mass="8848">MKASYQIGTDYQIGRDAEATTPAPGRRRGVVAASTRGRGQSVALGRSDILARIDQCIVNGTLTPGEGDSVRRAVDAGIIRHRR</sequence>